<name>A0ABR2KV77_9EUKA</name>
<protein>
    <recommendedName>
        <fullName evidence="3">MIF4G domain-containing protein</fullName>
    </recommendedName>
</protein>
<evidence type="ECO:0000313" key="1">
    <source>
        <dbReference type="EMBL" id="KAK8894958.1"/>
    </source>
</evidence>
<evidence type="ECO:0008006" key="3">
    <source>
        <dbReference type="Google" id="ProtNLM"/>
    </source>
</evidence>
<organism evidence="1 2">
    <name type="scientific">Tritrichomonas musculus</name>
    <dbReference type="NCBI Taxonomy" id="1915356"/>
    <lineage>
        <taxon>Eukaryota</taxon>
        <taxon>Metamonada</taxon>
        <taxon>Parabasalia</taxon>
        <taxon>Tritrichomonadida</taxon>
        <taxon>Tritrichomonadidae</taxon>
        <taxon>Tritrichomonas</taxon>
    </lineage>
</organism>
<comment type="caution">
    <text evidence="1">The sequence shown here is derived from an EMBL/GenBank/DDBJ whole genome shotgun (WGS) entry which is preliminary data.</text>
</comment>
<dbReference type="EMBL" id="JAPFFF010000003">
    <property type="protein sequence ID" value="KAK8894958.1"/>
    <property type="molecule type" value="Genomic_DNA"/>
</dbReference>
<keyword evidence="2" id="KW-1185">Reference proteome</keyword>
<sequence>MNSRIYQPGLNFQAKILSSNQSNALSSPEKTSHTHKKHKIMKINFSEVLQCKRELVKYAKSENRNEQPIMVSDEIRMSLISEIYPIINPINANQKTDIMISIMIIQYLQNHQKLNEAISVISNSIANRIVGERDISIIHGFSYVISRVTQLCIVESKNLEILFFNEFCRYVPWIDIKRPFTSEEYVSRYNRPKTFNTIYEIQCLFGMILEWFSYDSELVEFMSIPIIKNIINNGNLENIDSYLIETFFETTGFIARETCPNKLNQIYDMLNDKLKSYDIEKNFSFKRLDAIIKSKKLKLPYTLKSKEIYISDPHESNKNLNKNSCNVPNDVPNTNNTDLNNNVNSNNMPNINNTGSNNNANPNNVPNANNMEVSNNMNPSNVPNAINTSANSNVNPYNVQNINNIGVNNNMNPNNAPNANNAGINNNLYPYNVPNANNMEVSNNMNPNNAPNANNAGINNNLYPYNVPNANNMEVSNNMNPNNAPNANNAGINNNLYPYNIPNANNMEVSNNMNPNNIPNAINTSANNNVNPYNVQNINNIGVNNNMNPNNAPNANNTSINDNVNPSNVPNINNTEVNNNVNPGNVPNINNEEVNNNVNLNNISNINNTEVKTNLNQTSASNSELITFFNSGNEIKHNSKTSKVIFNKIKDDINDIIKSTNSNLKTDINISIKLIRYLEKHQYLYEAVSIIVQKFIQKIIEDRKVSSIHGFSYILSRVTELCQIKDQNLKILFYNEFCRYIPWININRQFTAKEYLSVHKKTINMFAIEEIKCLFGLIIEWFSYDSVLVEFITIPIIENIIINGDLNDIDGYLIETFLELTGFVAHLQCPDKLKSIYEMIDTKTSDLAKKNSLKRLSEFIKKEPKKYSLPYTLNYEDVKVYIPKDDE</sequence>
<dbReference type="Proteomes" id="UP001470230">
    <property type="component" value="Unassembled WGS sequence"/>
</dbReference>
<reference evidence="1 2" key="1">
    <citation type="submission" date="2024-04" db="EMBL/GenBank/DDBJ databases">
        <title>Tritrichomonas musculus Genome.</title>
        <authorList>
            <person name="Alves-Ferreira E."/>
            <person name="Grigg M."/>
            <person name="Lorenzi H."/>
            <person name="Galac M."/>
        </authorList>
    </citation>
    <scope>NUCLEOTIDE SEQUENCE [LARGE SCALE GENOMIC DNA]</scope>
    <source>
        <strain evidence="1 2">EAF2021</strain>
    </source>
</reference>
<gene>
    <name evidence="1" type="ORF">M9Y10_023400</name>
</gene>
<accession>A0ABR2KV77</accession>
<evidence type="ECO:0000313" key="2">
    <source>
        <dbReference type="Proteomes" id="UP001470230"/>
    </source>
</evidence>
<proteinExistence type="predicted"/>